<dbReference type="GO" id="GO:0000287">
    <property type="term" value="F:magnesium ion binding"/>
    <property type="evidence" value="ECO:0007669"/>
    <property type="project" value="UniProtKB-UniRule"/>
</dbReference>
<evidence type="ECO:0000256" key="1">
    <source>
        <dbReference type="ARBA" id="ARBA00010945"/>
    </source>
</evidence>
<keyword evidence="4" id="KW-0238">DNA-binding</keyword>
<dbReference type="GO" id="GO:0006281">
    <property type="term" value="P:DNA repair"/>
    <property type="evidence" value="ECO:0007669"/>
    <property type="project" value="UniProtKB-UniRule"/>
</dbReference>
<dbReference type="Pfam" id="PF11799">
    <property type="entry name" value="IMS_C"/>
    <property type="match status" value="1"/>
</dbReference>
<dbReference type="GO" id="GO:0003887">
    <property type="term" value="F:DNA-directed DNA polymerase activity"/>
    <property type="evidence" value="ECO:0007669"/>
    <property type="project" value="UniProtKB-UniRule"/>
</dbReference>
<evidence type="ECO:0000313" key="7">
    <source>
        <dbReference type="Proteomes" id="UP001164653"/>
    </source>
</evidence>
<comment type="cofactor">
    <cofactor evidence="4">
        <name>Mg(2+)</name>
        <dbReference type="ChEBI" id="CHEBI:18420"/>
    </cofactor>
    <text evidence="4">Binds 2 magnesium ions per subunit.</text>
</comment>
<dbReference type="GO" id="GO:0005829">
    <property type="term" value="C:cytosol"/>
    <property type="evidence" value="ECO:0007669"/>
    <property type="project" value="TreeGrafter"/>
</dbReference>
<feature type="domain" description="UmuC" evidence="5">
    <location>
        <begin position="9"/>
        <end position="188"/>
    </location>
</feature>
<keyword evidence="2 4" id="KW-0515">Mutator protein</keyword>
<feature type="active site" evidence="4">
    <location>
        <position position="108"/>
    </location>
</feature>
<comment type="catalytic activity">
    <reaction evidence="4">
        <text>DNA(n) + a 2'-deoxyribonucleoside 5'-triphosphate = DNA(n+1) + diphosphate</text>
        <dbReference type="Rhea" id="RHEA:22508"/>
        <dbReference type="Rhea" id="RHEA-COMP:17339"/>
        <dbReference type="Rhea" id="RHEA-COMP:17340"/>
        <dbReference type="ChEBI" id="CHEBI:33019"/>
        <dbReference type="ChEBI" id="CHEBI:61560"/>
        <dbReference type="ChEBI" id="CHEBI:173112"/>
        <dbReference type="EC" id="2.7.7.7"/>
    </reaction>
</comment>
<dbReference type="InterPro" id="IPR050116">
    <property type="entry name" value="DNA_polymerase-Y"/>
</dbReference>
<evidence type="ECO:0000256" key="2">
    <source>
        <dbReference type="ARBA" id="ARBA00022457"/>
    </source>
</evidence>
<comment type="similarity">
    <text evidence="1 4">Belongs to the DNA polymerase type-Y family.</text>
</comment>
<keyword evidence="4" id="KW-0479">Metal-binding</keyword>
<dbReference type="CDD" id="cd03586">
    <property type="entry name" value="PolY_Pol_IV_kappa"/>
    <property type="match status" value="1"/>
</dbReference>
<dbReference type="InterPro" id="IPR036775">
    <property type="entry name" value="DNA_pol_Y-fam_lit_finger_sf"/>
</dbReference>
<dbReference type="Proteomes" id="UP001164653">
    <property type="component" value="Chromosome"/>
</dbReference>
<dbReference type="Gene3D" id="3.40.1170.60">
    <property type="match status" value="1"/>
</dbReference>
<dbReference type="GO" id="GO:0042276">
    <property type="term" value="P:error-prone translesion synthesis"/>
    <property type="evidence" value="ECO:0007669"/>
    <property type="project" value="TreeGrafter"/>
</dbReference>
<keyword evidence="4 6" id="KW-0548">Nucleotidyltransferase</keyword>
<accession>A0A9E8N8H6</accession>
<keyword evidence="4" id="KW-0234">DNA repair</keyword>
<dbReference type="Gene3D" id="3.30.1490.100">
    <property type="entry name" value="DNA polymerase, Y-family, little finger domain"/>
    <property type="match status" value="1"/>
</dbReference>
<dbReference type="Gene3D" id="1.10.150.20">
    <property type="entry name" value="5' to 3' exonuclease, C-terminal subdomain"/>
    <property type="match status" value="1"/>
</dbReference>
<dbReference type="PANTHER" id="PTHR11076:SF33">
    <property type="entry name" value="DNA POLYMERASE KAPPA"/>
    <property type="match status" value="1"/>
</dbReference>
<feature type="binding site" evidence="4">
    <location>
        <position position="13"/>
    </location>
    <ligand>
        <name>Mg(2+)</name>
        <dbReference type="ChEBI" id="CHEBI:18420"/>
    </ligand>
</feature>
<dbReference type="NCBIfam" id="NF002677">
    <property type="entry name" value="PRK02406.1"/>
    <property type="match status" value="1"/>
</dbReference>
<dbReference type="RefSeq" id="WP_244820948.1">
    <property type="nucleotide sequence ID" value="NZ_CP112998.1"/>
</dbReference>
<keyword evidence="4 6" id="KW-0808">Transferase</keyword>
<keyword evidence="3 4" id="KW-0239">DNA-directed DNA polymerase</keyword>
<dbReference type="GO" id="GO:0009432">
    <property type="term" value="P:SOS response"/>
    <property type="evidence" value="ECO:0007669"/>
    <property type="project" value="TreeGrafter"/>
</dbReference>
<dbReference type="GO" id="GO:0006261">
    <property type="term" value="P:DNA-templated DNA replication"/>
    <property type="evidence" value="ECO:0007669"/>
    <property type="project" value="UniProtKB-UniRule"/>
</dbReference>
<dbReference type="EC" id="2.7.7.7" evidence="4"/>
<name>A0A9E8N8H6_9BACT</name>
<dbReference type="InterPro" id="IPR017961">
    <property type="entry name" value="DNA_pol_Y-fam_little_finger"/>
</dbReference>
<evidence type="ECO:0000256" key="3">
    <source>
        <dbReference type="ARBA" id="ARBA00022932"/>
    </source>
</evidence>
<comment type="subcellular location">
    <subcellularLocation>
        <location evidence="4">Cytoplasm</location>
    </subcellularLocation>
</comment>
<keyword evidence="4" id="KW-0235">DNA replication</keyword>
<gene>
    <name evidence="4 6" type="primary">dinB</name>
    <name evidence="6" type="ORF">ON006_18990</name>
</gene>
<dbReference type="Pfam" id="PF00817">
    <property type="entry name" value="IMS"/>
    <property type="match status" value="1"/>
</dbReference>
<dbReference type="EMBL" id="CP112998">
    <property type="protein sequence ID" value="WAC09834.1"/>
    <property type="molecule type" value="Genomic_DNA"/>
</dbReference>
<dbReference type="PROSITE" id="PS50173">
    <property type="entry name" value="UMUC"/>
    <property type="match status" value="1"/>
</dbReference>
<evidence type="ECO:0000313" key="6">
    <source>
        <dbReference type="EMBL" id="WAC09834.1"/>
    </source>
</evidence>
<evidence type="ECO:0000259" key="5">
    <source>
        <dbReference type="PROSITE" id="PS50173"/>
    </source>
</evidence>
<comment type="subunit">
    <text evidence="4">Monomer.</text>
</comment>
<feature type="binding site" evidence="4">
    <location>
        <position position="107"/>
    </location>
    <ligand>
        <name>Mg(2+)</name>
        <dbReference type="ChEBI" id="CHEBI:18420"/>
    </ligand>
</feature>
<keyword evidence="4" id="KW-0227">DNA damage</keyword>
<evidence type="ECO:0000256" key="4">
    <source>
        <dbReference type="HAMAP-Rule" id="MF_01113"/>
    </source>
</evidence>
<dbReference type="AlphaFoldDB" id="A0A9E8N8H6"/>
<dbReference type="GO" id="GO:0003684">
    <property type="term" value="F:damaged DNA binding"/>
    <property type="evidence" value="ECO:0007669"/>
    <property type="project" value="InterPro"/>
</dbReference>
<dbReference type="SUPFAM" id="SSF56672">
    <property type="entry name" value="DNA/RNA polymerases"/>
    <property type="match status" value="1"/>
</dbReference>
<dbReference type="InterPro" id="IPR001126">
    <property type="entry name" value="UmuC"/>
</dbReference>
<dbReference type="InterPro" id="IPR043502">
    <property type="entry name" value="DNA/RNA_pol_sf"/>
</dbReference>
<dbReference type="Gene3D" id="3.30.70.270">
    <property type="match status" value="1"/>
</dbReference>
<protein>
    <recommendedName>
        <fullName evidence="4">DNA polymerase IV</fullName>
        <shortName evidence="4">Pol IV</shortName>
        <ecNumber evidence="4">2.7.7.7</ecNumber>
    </recommendedName>
</protein>
<dbReference type="KEGG" id="dpf:ON006_18990"/>
<organism evidence="6 7">
    <name type="scientific">Dyadobacter pollutisoli</name>
    <dbReference type="NCBI Taxonomy" id="2910158"/>
    <lineage>
        <taxon>Bacteria</taxon>
        <taxon>Pseudomonadati</taxon>
        <taxon>Bacteroidota</taxon>
        <taxon>Cytophagia</taxon>
        <taxon>Cytophagales</taxon>
        <taxon>Spirosomataceae</taxon>
        <taxon>Dyadobacter</taxon>
    </lineage>
</organism>
<feature type="site" description="Substrate discrimination" evidence="4">
    <location>
        <position position="18"/>
    </location>
</feature>
<reference evidence="6" key="1">
    <citation type="submission" date="2022-11" db="EMBL/GenBank/DDBJ databases">
        <title>Dyadobacter pollutisoli sp. nov., isolated from plastic dumped soil.</title>
        <authorList>
            <person name="Kim J.M."/>
            <person name="Kim K.R."/>
            <person name="Lee J.K."/>
            <person name="Hao L."/>
            <person name="Jeon C.O."/>
        </authorList>
    </citation>
    <scope>NUCLEOTIDE SEQUENCE</scope>
    <source>
        <strain evidence="6">U1</strain>
    </source>
</reference>
<dbReference type="PANTHER" id="PTHR11076">
    <property type="entry name" value="DNA REPAIR POLYMERASE UMUC / TRANSFERASE FAMILY MEMBER"/>
    <property type="match status" value="1"/>
</dbReference>
<sequence length="413" mass="46520">MKRQVERTILHMDLDTFFVSVERKHDDRLRGIPVLVGGTGDRGVVAACSYETRPYGIHSGMPMKMARMLCPQATVIRGEAGIYSKESKTVSEIIKEAVPVFEKASIDEFYADLSGMEKFHNSYHLATELRERIKKESGLPISFGLSTSKVVSKVATGEAKPDNQKKIDAGTEKTFLAPMLVQKIPMMGDKTSKVLYDMGVKYVKTIQEMPVEMMTQILGKNGTLLWNRANGLDDSPIVPFHERKSISNERTFGKDTGDVQRMREMIRAMGENLAYQLRTGNKLTSCVSVKIRYSDFNTVSKQVKIAYTSADHILIPQIERLFDQLHNRRMMVRLVGVNFSDLVTGNYQINLFDDSEERLNLYMAMDYIRNRYGTDNRGNSILSWGTTLGIPNIASMGNPFNGDPPIIPAHRNA</sequence>
<dbReference type="InterPro" id="IPR043128">
    <property type="entry name" value="Rev_trsase/Diguanyl_cyclase"/>
</dbReference>
<dbReference type="HAMAP" id="MF_01113">
    <property type="entry name" value="DNApol_IV"/>
    <property type="match status" value="1"/>
</dbReference>
<comment type="function">
    <text evidence="4">Poorly processive, error-prone DNA polymerase involved in untargeted mutagenesis. Copies undamaged DNA at stalled replication forks, which arise in vivo from mismatched or misaligned primer ends. These misaligned primers can be extended by PolIV. Exhibits no 3'-5' exonuclease (proofreading) activity. May be involved in translesional synthesis, in conjunction with the beta clamp from PolIII.</text>
</comment>
<keyword evidence="4" id="KW-0460">Magnesium</keyword>
<proteinExistence type="inferred from homology"/>
<keyword evidence="4" id="KW-0963">Cytoplasm</keyword>
<dbReference type="InterPro" id="IPR022880">
    <property type="entry name" value="DNApol_IV"/>
</dbReference>
<keyword evidence="7" id="KW-1185">Reference proteome</keyword>
<dbReference type="SUPFAM" id="SSF100879">
    <property type="entry name" value="Lesion bypass DNA polymerase (Y-family), little finger domain"/>
    <property type="match status" value="1"/>
</dbReference>